<keyword evidence="2" id="KW-1185">Reference proteome</keyword>
<dbReference type="InterPro" id="IPR022453">
    <property type="entry name" value="Znf_MqsA-type"/>
</dbReference>
<dbReference type="Gene3D" id="3.10.20.860">
    <property type="match status" value="1"/>
</dbReference>
<reference evidence="1 2" key="1">
    <citation type="journal article" date="2016" name="Sci. Rep.">
        <title>Metabolic traits of an uncultured archaeal lineage -MSBL1- from brine pools of the Red Sea.</title>
        <authorList>
            <person name="Mwirichia R."/>
            <person name="Alam I."/>
            <person name="Rashid M."/>
            <person name="Vinu M."/>
            <person name="Ba-Alawi W."/>
            <person name="Anthony Kamau A."/>
            <person name="Kamanda Ngugi D."/>
            <person name="Goker M."/>
            <person name="Klenk H.P."/>
            <person name="Bajic V."/>
            <person name="Stingl U."/>
        </authorList>
    </citation>
    <scope>NUCLEOTIDE SEQUENCE [LARGE SCALE GENOMIC DNA]</scope>
    <source>
        <strain evidence="1">SCGC-AAA261D19</strain>
    </source>
</reference>
<protein>
    <recommendedName>
        <fullName evidence="3">YgiT-type zinc finger domain-containing protein</fullName>
    </recommendedName>
</protein>
<evidence type="ECO:0008006" key="3">
    <source>
        <dbReference type="Google" id="ProtNLM"/>
    </source>
</evidence>
<dbReference type="AlphaFoldDB" id="A0A133V372"/>
<dbReference type="CDD" id="cd12870">
    <property type="entry name" value="MqsA"/>
    <property type="match status" value="1"/>
</dbReference>
<evidence type="ECO:0000313" key="1">
    <source>
        <dbReference type="EMBL" id="KXB00856.1"/>
    </source>
</evidence>
<proteinExistence type="predicted"/>
<accession>A0A133V372</accession>
<name>A0A133V372_9EURY</name>
<sequence>MKTRGNELKKCVLCGGKIRKEKRSYDLRIGDDVYRIKEVPMEVCNKCEEEYLAPETSRKIDEAKEKIRENKIKAIQTGSIYETALA</sequence>
<evidence type="ECO:0000313" key="2">
    <source>
        <dbReference type="Proteomes" id="UP000070400"/>
    </source>
</evidence>
<gene>
    <name evidence="1" type="ORF">AKJ43_03890</name>
</gene>
<dbReference type="EMBL" id="LHXX01000079">
    <property type="protein sequence ID" value="KXB00856.1"/>
    <property type="molecule type" value="Genomic_DNA"/>
</dbReference>
<dbReference type="NCBIfam" id="TIGR03831">
    <property type="entry name" value="YgiT_finger"/>
    <property type="match status" value="1"/>
</dbReference>
<dbReference type="Proteomes" id="UP000070400">
    <property type="component" value="Unassembled WGS sequence"/>
</dbReference>
<comment type="caution">
    <text evidence="1">The sequence shown here is derived from an EMBL/GenBank/DDBJ whole genome shotgun (WGS) entry which is preliminary data.</text>
</comment>
<organism evidence="1 2">
    <name type="scientific">candidate division MSBL1 archaeon SCGC-AAA261D19</name>
    <dbReference type="NCBI Taxonomy" id="1698273"/>
    <lineage>
        <taxon>Archaea</taxon>
        <taxon>Methanobacteriati</taxon>
        <taxon>Methanobacteriota</taxon>
        <taxon>candidate division MSBL1</taxon>
    </lineage>
</organism>